<evidence type="ECO:0000313" key="2">
    <source>
        <dbReference type="EMBL" id="CAL0324876.1"/>
    </source>
</evidence>
<feature type="signal peptide" evidence="1">
    <location>
        <begin position="1"/>
        <end position="22"/>
    </location>
</feature>
<dbReference type="AlphaFoldDB" id="A0AAV1XTA0"/>
<reference evidence="2 3" key="1">
    <citation type="submission" date="2024-03" db="EMBL/GenBank/DDBJ databases">
        <authorList>
            <person name="Martinez-Hernandez J."/>
        </authorList>
    </citation>
    <scope>NUCLEOTIDE SEQUENCE [LARGE SCALE GENOMIC DNA]</scope>
</reference>
<keyword evidence="1" id="KW-0732">Signal</keyword>
<sequence>MGNILGARKYLLFGAAIIVAEAETVDEAEAEDDDDVDDDGDEMIESCEFISFSSSLIVSNILDVLCLITLIYCGGATSMKSLAIREFAIVCCCKKSQVFIGKKKKLQDKKERVNYAEFGLIEDVYEAKGKGSIYKKGVLGFITSKSL</sequence>
<accession>A0AAV1XTA0</accession>
<name>A0AAV1XTA0_LUPLU</name>
<protein>
    <submittedName>
        <fullName evidence="2">Uncharacterized protein</fullName>
    </submittedName>
</protein>
<organism evidence="2 3">
    <name type="scientific">Lupinus luteus</name>
    <name type="common">European yellow lupine</name>
    <dbReference type="NCBI Taxonomy" id="3873"/>
    <lineage>
        <taxon>Eukaryota</taxon>
        <taxon>Viridiplantae</taxon>
        <taxon>Streptophyta</taxon>
        <taxon>Embryophyta</taxon>
        <taxon>Tracheophyta</taxon>
        <taxon>Spermatophyta</taxon>
        <taxon>Magnoliopsida</taxon>
        <taxon>eudicotyledons</taxon>
        <taxon>Gunneridae</taxon>
        <taxon>Pentapetalae</taxon>
        <taxon>rosids</taxon>
        <taxon>fabids</taxon>
        <taxon>Fabales</taxon>
        <taxon>Fabaceae</taxon>
        <taxon>Papilionoideae</taxon>
        <taxon>50 kb inversion clade</taxon>
        <taxon>genistoids sensu lato</taxon>
        <taxon>core genistoids</taxon>
        <taxon>Genisteae</taxon>
        <taxon>Lupinus</taxon>
    </lineage>
</organism>
<feature type="chain" id="PRO_5043662552" evidence="1">
    <location>
        <begin position="23"/>
        <end position="147"/>
    </location>
</feature>
<dbReference type="Proteomes" id="UP001497480">
    <property type="component" value="Unassembled WGS sequence"/>
</dbReference>
<proteinExistence type="predicted"/>
<gene>
    <name evidence="2" type="ORF">LLUT_LOCUS25936</name>
</gene>
<evidence type="ECO:0000256" key="1">
    <source>
        <dbReference type="SAM" id="SignalP"/>
    </source>
</evidence>
<evidence type="ECO:0000313" key="3">
    <source>
        <dbReference type="Proteomes" id="UP001497480"/>
    </source>
</evidence>
<comment type="caution">
    <text evidence="2">The sequence shown here is derived from an EMBL/GenBank/DDBJ whole genome shotgun (WGS) entry which is preliminary data.</text>
</comment>
<dbReference type="EMBL" id="CAXHTB010000018">
    <property type="protein sequence ID" value="CAL0324876.1"/>
    <property type="molecule type" value="Genomic_DNA"/>
</dbReference>
<keyword evidence="3" id="KW-1185">Reference proteome</keyword>